<dbReference type="SMART" id="SM00849">
    <property type="entry name" value="Lactamase_B"/>
    <property type="match status" value="1"/>
</dbReference>
<protein>
    <submittedName>
        <fullName evidence="2">MBL fold metallo-hydrolase</fullName>
    </submittedName>
</protein>
<evidence type="ECO:0000313" key="2">
    <source>
        <dbReference type="EMBL" id="MFC7192294.1"/>
    </source>
</evidence>
<dbReference type="Gene3D" id="3.60.15.10">
    <property type="entry name" value="Ribonuclease Z/Hydroxyacylglutathione hydrolase-like"/>
    <property type="match status" value="1"/>
</dbReference>
<dbReference type="Proteomes" id="UP001596417">
    <property type="component" value="Unassembled WGS sequence"/>
</dbReference>
<proteinExistence type="predicted"/>
<feature type="domain" description="Metallo-beta-lactamase" evidence="1">
    <location>
        <begin position="27"/>
        <end position="209"/>
    </location>
</feature>
<dbReference type="InterPro" id="IPR036866">
    <property type="entry name" value="RibonucZ/Hydroxyglut_hydro"/>
</dbReference>
<dbReference type="Pfam" id="PF00753">
    <property type="entry name" value="Lactamase_B"/>
    <property type="match status" value="1"/>
</dbReference>
<organism evidence="2 3">
    <name type="scientific">Halocatena marina</name>
    <dbReference type="NCBI Taxonomy" id="2934937"/>
    <lineage>
        <taxon>Archaea</taxon>
        <taxon>Methanobacteriati</taxon>
        <taxon>Methanobacteriota</taxon>
        <taxon>Stenosarchaea group</taxon>
        <taxon>Halobacteria</taxon>
        <taxon>Halobacteriales</taxon>
        <taxon>Natronomonadaceae</taxon>
        <taxon>Halocatena</taxon>
    </lineage>
</organism>
<dbReference type="InterPro" id="IPR001279">
    <property type="entry name" value="Metallo-B-lactamas"/>
</dbReference>
<name>A0ABD5YST8_9EURY</name>
<dbReference type="SUPFAM" id="SSF56281">
    <property type="entry name" value="Metallo-hydrolase/oxidoreductase"/>
    <property type="match status" value="1"/>
</dbReference>
<evidence type="ECO:0000313" key="3">
    <source>
        <dbReference type="Proteomes" id="UP001596417"/>
    </source>
</evidence>
<dbReference type="AlphaFoldDB" id="A0ABD5YST8"/>
<accession>A0ABD5YST8</accession>
<dbReference type="PANTHER" id="PTHR43717:SF1">
    <property type="entry name" value="ANAEROBIC NITRIC OXIDE REDUCTASE FLAVORUBREDOXIN"/>
    <property type="match status" value="1"/>
</dbReference>
<reference evidence="2 3" key="1">
    <citation type="journal article" date="2019" name="Int. J. Syst. Evol. Microbiol.">
        <title>The Global Catalogue of Microorganisms (GCM) 10K type strain sequencing project: providing services to taxonomists for standard genome sequencing and annotation.</title>
        <authorList>
            <consortium name="The Broad Institute Genomics Platform"/>
            <consortium name="The Broad Institute Genome Sequencing Center for Infectious Disease"/>
            <person name="Wu L."/>
            <person name="Ma J."/>
        </authorList>
    </citation>
    <scope>NUCLEOTIDE SEQUENCE [LARGE SCALE GENOMIC DNA]</scope>
    <source>
        <strain evidence="2 3">RDMS1</strain>
    </source>
</reference>
<sequence length="249" mass="27658">MSTVTVQLTHDVHWIEECYDIGGRHRHVSVYLIAAEEGNLLIDTGSFYHRDEITAELREATGGDGIDAIVLSHSDYPHSANVGEFNIESGDVELVASSEAPASQGPDATKCEIGGQMDVLGRTLSFIDPPLADRSHTTWIYDHGDRVLFTADGLGNRHQPDECRYTSAEFRDGIPADEIYEFHRDELVWLRYVDPEKLRAALDDIFAAYPIDNVAPIHGNPIDSEDLTTYLERLTDAAGRISGNYEVPE</sequence>
<dbReference type="PANTHER" id="PTHR43717">
    <property type="entry name" value="ANAEROBIC NITRIC OXIDE REDUCTASE FLAVORUBREDOXIN"/>
    <property type="match status" value="1"/>
</dbReference>
<dbReference type="EMBL" id="JBHTAX010000004">
    <property type="protein sequence ID" value="MFC7192294.1"/>
    <property type="molecule type" value="Genomic_DNA"/>
</dbReference>
<evidence type="ECO:0000259" key="1">
    <source>
        <dbReference type="SMART" id="SM00849"/>
    </source>
</evidence>
<keyword evidence="3" id="KW-1185">Reference proteome</keyword>
<dbReference type="RefSeq" id="WP_390206698.1">
    <property type="nucleotide sequence ID" value="NZ_JBHTAX010000004.1"/>
</dbReference>
<comment type="caution">
    <text evidence="2">The sequence shown here is derived from an EMBL/GenBank/DDBJ whole genome shotgun (WGS) entry which is preliminary data.</text>
</comment>
<gene>
    <name evidence="2" type="ORF">ACFQL7_22405</name>
</gene>